<dbReference type="RefSeq" id="WP_157856757.1">
    <property type="nucleotide sequence ID" value="NZ_JAVRFJ010000020.1"/>
</dbReference>
<dbReference type="EMBL" id="JAVRFJ010000020">
    <property type="protein sequence ID" value="MDT0570341.1"/>
    <property type="molecule type" value="Genomic_DNA"/>
</dbReference>
<protein>
    <submittedName>
        <fullName evidence="1">Uncharacterized protein</fullName>
    </submittedName>
</protein>
<sequence>MTASNRPAGAVTAKFAGVLGMALFRATSWRYTLTGWGGVLTRREIVRREGSDLFAFLISDGGFVGPEVLESGLVYHHRSGLQIAISYLGPREPEVTTRVRVSRDGGATRSASLDCLWVAFEYGTLQDVPTSAVNARTTAKRLQQQAEALRRLLPALLTSEVDDAVRRCQGRLLPDG</sequence>
<name>A0ABU2Z178_9ACTN</name>
<keyword evidence="2" id="KW-1185">Reference proteome</keyword>
<gene>
    <name evidence="1" type="ORF">RM704_23215</name>
</gene>
<organism evidence="1 2">
    <name type="scientific">Streptomyces gottesmaniae</name>
    <dbReference type="NCBI Taxonomy" id="3075518"/>
    <lineage>
        <taxon>Bacteria</taxon>
        <taxon>Bacillati</taxon>
        <taxon>Actinomycetota</taxon>
        <taxon>Actinomycetes</taxon>
        <taxon>Kitasatosporales</taxon>
        <taxon>Streptomycetaceae</taxon>
        <taxon>Streptomyces</taxon>
    </lineage>
</organism>
<accession>A0ABU2Z178</accession>
<comment type="caution">
    <text evidence="1">The sequence shown here is derived from an EMBL/GenBank/DDBJ whole genome shotgun (WGS) entry which is preliminary data.</text>
</comment>
<evidence type="ECO:0000313" key="2">
    <source>
        <dbReference type="Proteomes" id="UP001180737"/>
    </source>
</evidence>
<proteinExistence type="predicted"/>
<reference evidence="1" key="1">
    <citation type="submission" date="2024-05" db="EMBL/GenBank/DDBJ databases">
        <title>30 novel species of actinomycetes from the DSMZ collection.</title>
        <authorList>
            <person name="Nouioui I."/>
        </authorList>
    </citation>
    <scope>NUCLEOTIDE SEQUENCE</scope>
    <source>
        <strain evidence="1">DSM 3412</strain>
    </source>
</reference>
<dbReference type="Proteomes" id="UP001180737">
    <property type="component" value="Unassembled WGS sequence"/>
</dbReference>
<evidence type="ECO:0000313" key="1">
    <source>
        <dbReference type="EMBL" id="MDT0570341.1"/>
    </source>
</evidence>